<dbReference type="GO" id="GO:0051286">
    <property type="term" value="C:cell tip"/>
    <property type="evidence" value="ECO:0007669"/>
    <property type="project" value="TreeGrafter"/>
</dbReference>
<keyword evidence="6" id="KW-1185">Reference proteome</keyword>
<dbReference type="GO" id="GO:0070319">
    <property type="term" value="C:Golgi to plasma membrane transport vesicle"/>
    <property type="evidence" value="ECO:0007669"/>
    <property type="project" value="TreeGrafter"/>
</dbReference>
<feature type="region of interest" description="Disordered" evidence="3">
    <location>
        <begin position="591"/>
        <end position="624"/>
    </location>
</feature>
<dbReference type="Pfam" id="PF06428">
    <property type="entry name" value="Sec2p"/>
    <property type="match status" value="1"/>
</dbReference>
<evidence type="ECO:0000256" key="2">
    <source>
        <dbReference type="SAM" id="Coils"/>
    </source>
</evidence>
<feature type="compositionally biased region" description="Low complexity" evidence="3">
    <location>
        <begin position="457"/>
        <end position="466"/>
    </location>
</feature>
<feature type="compositionally biased region" description="Low complexity" evidence="3">
    <location>
        <begin position="474"/>
        <end position="493"/>
    </location>
</feature>
<evidence type="ECO:0000313" key="5">
    <source>
        <dbReference type="EMBL" id="KAF7360163.1"/>
    </source>
</evidence>
<dbReference type="Gene3D" id="6.10.140.910">
    <property type="match status" value="1"/>
</dbReference>
<dbReference type="EMBL" id="JACAZI010000005">
    <property type="protein sequence ID" value="KAF7360163.1"/>
    <property type="molecule type" value="Genomic_DNA"/>
</dbReference>
<feature type="compositionally biased region" description="Polar residues" evidence="3">
    <location>
        <begin position="390"/>
        <end position="413"/>
    </location>
</feature>
<evidence type="ECO:0000313" key="6">
    <source>
        <dbReference type="Proteomes" id="UP000620124"/>
    </source>
</evidence>
<name>A0A8H7D623_9AGAR</name>
<feature type="compositionally biased region" description="Pro residues" evidence="3">
    <location>
        <begin position="414"/>
        <end position="429"/>
    </location>
</feature>
<organism evidence="5 6">
    <name type="scientific">Mycena venus</name>
    <dbReference type="NCBI Taxonomy" id="2733690"/>
    <lineage>
        <taxon>Eukaryota</taxon>
        <taxon>Fungi</taxon>
        <taxon>Dikarya</taxon>
        <taxon>Basidiomycota</taxon>
        <taxon>Agaricomycotina</taxon>
        <taxon>Agaricomycetes</taxon>
        <taxon>Agaricomycetidae</taxon>
        <taxon>Agaricales</taxon>
        <taxon>Marasmiineae</taxon>
        <taxon>Mycenaceae</taxon>
        <taxon>Mycena</taxon>
    </lineage>
</organism>
<accession>A0A8H7D623</accession>
<keyword evidence="1 2" id="KW-0175">Coiled coil</keyword>
<feature type="domain" description="GDP/GTP exchange factor Sec2 N-terminal" evidence="4">
    <location>
        <begin position="81"/>
        <end position="211"/>
    </location>
</feature>
<dbReference type="InterPro" id="IPR009449">
    <property type="entry name" value="Sec2_N"/>
</dbReference>
<gene>
    <name evidence="5" type="ORF">MVEN_00744800</name>
</gene>
<dbReference type="GO" id="GO:0005085">
    <property type="term" value="F:guanyl-nucleotide exchange factor activity"/>
    <property type="evidence" value="ECO:0007669"/>
    <property type="project" value="InterPro"/>
</dbReference>
<dbReference type="PANTHER" id="PTHR14430:SF0">
    <property type="entry name" value="SEC2P DOMAIN-CONTAINING PROTEIN"/>
    <property type="match status" value="1"/>
</dbReference>
<evidence type="ECO:0000256" key="3">
    <source>
        <dbReference type="SAM" id="MobiDB-lite"/>
    </source>
</evidence>
<reference evidence="5" key="1">
    <citation type="submission" date="2020-05" db="EMBL/GenBank/DDBJ databases">
        <title>Mycena genomes resolve the evolution of fungal bioluminescence.</title>
        <authorList>
            <person name="Tsai I.J."/>
        </authorList>
    </citation>
    <scope>NUCLEOTIDE SEQUENCE</scope>
    <source>
        <strain evidence="5">CCC161011</strain>
    </source>
</reference>
<feature type="region of interest" description="Disordered" evidence="3">
    <location>
        <begin position="373"/>
        <end position="493"/>
    </location>
</feature>
<comment type="caution">
    <text evidence="5">The sequence shown here is derived from an EMBL/GenBank/DDBJ whole genome shotgun (WGS) entry which is preliminary data.</text>
</comment>
<sequence length="624" mass="66245">MVDTPEVSEATTGPASSVNGAVPKATSPPPKATSPSTHHQSSSEADAQEMVITSLRAQIQDLFSQVTQLNGKLVKSYDRVSDLEDDLHMASAQARQSSLKISQLELERTQHLSALNTGLLVEKSHVTAELTRLMEKATEEAAQRGQAETAKANIEKDLDDLSATLFAQANTMVAEARYSQAMSERRVEQAETALKGAEEMVGMMQQQMQEMQFEKDEAERKAHEIAIVMGKGKWVDRRSRDSGSTLVKEKRLLSSHLPYQDFLLFVAHLRSVHPSSPSPPAMTTLLPMAFLARLSSEDSEPTVRLDLAPSLNWLSRRSVLAAIHTGQLTIEPMSSSVLLSESSANSSNIPGLNSSNNNISCALCGTPIFSNPDMHSHRPVPPPTHPSLANGGNANSWSTSVLKKTLAYTTPNGSPTPPPRSLSRPPPPAQNELSAPHPPQIYIFRIATPLPPPQPSQAPTRSASPSPFLPSVGSSRAAAAAQQTQSSQSNTNPLTSLSLNALTQSASAASTTIYPLCTSGWCLARLRTTCTLWAFVRTGIVERVWGGGGADAPPRAPARGRGAAAGAAEKARVVGYGEQARGAGCELEWGLGEGEEGGVVDGGEESTDPAACASDNLGADARPP</sequence>
<proteinExistence type="predicted"/>
<dbReference type="SUPFAM" id="SSF144284">
    <property type="entry name" value="Sec2 N-terminal region"/>
    <property type="match status" value="1"/>
</dbReference>
<dbReference type="AlphaFoldDB" id="A0A8H7D623"/>
<feature type="coiled-coil region" evidence="2">
    <location>
        <begin position="144"/>
        <end position="224"/>
    </location>
</feature>
<dbReference type="CDD" id="cd21044">
    <property type="entry name" value="Rab11BD_RAB3IP_like"/>
    <property type="match status" value="1"/>
</dbReference>
<feature type="compositionally biased region" description="Acidic residues" evidence="3">
    <location>
        <begin position="593"/>
        <end position="607"/>
    </location>
</feature>
<dbReference type="InterPro" id="IPR040351">
    <property type="entry name" value="RAB3IL/RAB3IP/Sec2"/>
</dbReference>
<dbReference type="PANTHER" id="PTHR14430">
    <property type="entry name" value="RABIN3-RELATED"/>
    <property type="match status" value="1"/>
</dbReference>
<protein>
    <submittedName>
        <fullName evidence="5">Rab guanine nucleotide exchange factor SEC2</fullName>
    </submittedName>
</protein>
<evidence type="ECO:0000256" key="1">
    <source>
        <dbReference type="ARBA" id="ARBA00023054"/>
    </source>
</evidence>
<dbReference type="Proteomes" id="UP000620124">
    <property type="component" value="Unassembled WGS sequence"/>
</dbReference>
<dbReference type="GO" id="GO:0006887">
    <property type="term" value="P:exocytosis"/>
    <property type="evidence" value="ECO:0007669"/>
    <property type="project" value="TreeGrafter"/>
</dbReference>
<dbReference type="OrthoDB" id="1748564at2759"/>
<feature type="region of interest" description="Disordered" evidence="3">
    <location>
        <begin position="1"/>
        <end position="47"/>
    </location>
</feature>
<evidence type="ECO:0000259" key="4">
    <source>
        <dbReference type="Pfam" id="PF06428"/>
    </source>
</evidence>
<feature type="compositionally biased region" description="Polar residues" evidence="3">
    <location>
        <begin position="9"/>
        <end position="19"/>
    </location>
</feature>